<accession>A0A498I9L6</accession>
<evidence type="ECO:0000313" key="3">
    <source>
        <dbReference type="Proteomes" id="UP000290289"/>
    </source>
</evidence>
<sequence length="284" mass="31820">MASSWRSAAKSRRYFGGGGSCRNVGNQPAAAKMGSGKAKKPSKLSHRNNKGNPLGPKTKKRKKEKKQRLSNGGSNENPIDEKASNQSNQNSDGLRDGEVQPASVSAQLRFFLDKFQSANGVSFLTSSWSPSMCFLDQSESLDQDVSIWGKHVKEAFGPSWKQEVCEKDLVDGKIDPGSPAILIISTSALRALELLRGFRLLTNECRAAKLFSKHMKVEEQFRSNVCFIYASWFVSPGIHMTGWSGKPSLRDEFWDLYQNYFHDRLQQGFLASRSLWSMNIWERA</sequence>
<keyword evidence="3" id="KW-1185">Reference proteome</keyword>
<proteinExistence type="predicted"/>
<dbReference type="STRING" id="3750.A0A498I9L6"/>
<dbReference type="Proteomes" id="UP000290289">
    <property type="component" value="Chromosome 13"/>
</dbReference>
<dbReference type="PANTHER" id="PTHR24030">
    <property type="entry name" value="PROTEIN CMSS1"/>
    <property type="match status" value="1"/>
</dbReference>
<name>A0A498I9L6_MALDO</name>
<organism evidence="2 3">
    <name type="scientific">Malus domestica</name>
    <name type="common">Apple</name>
    <name type="synonym">Pyrus malus</name>
    <dbReference type="NCBI Taxonomy" id="3750"/>
    <lineage>
        <taxon>Eukaryota</taxon>
        <taxon>Viridiplantae</taxon>
        <taxon>Streptophyta</taxon>
        <taxon>Embryophyta</taxon>
        <taxon>Tracheophyta</taxon>
        <taxon>Spermatophyta</taxon>
        <taxon>Magnoliopsida</taxon>
        <taxon>eudicotyledons</taxon>
        <taxon>Gunneridae</taxon>
        <taxon>Pentapetalae</taxon>
        <taxon>rosids</taxon>
        <taxon>fabids</taxon>
        <taxon>Rosales</taxon>
        <taxon>Rosaceae</taxon>
        <taxon>Amygdaloideae</taxon>
        <taxon>Maleae</taxon>
        <taxon>Malus</taxon>
    </lineage>
</organism>
<feature type="compositionally biased region" description="Basic residues" evidence="1">
    <location>
        <begin position="37"/>
        <end position="49"/>
    </location>
</feature>
<dbReference type="PANTHER" id="PTHR24030:SF0">
    <property type="entry name" value="PROTEIN CMSS1"/>
    <property type="match status" value="1"/>
</dbReference>
<comment type="caution">
    <text evidence="2">The sequence shown here is derived from an EMBL/GenBank/DDBJ whole genome shotgun (WGS) entry which is preliminary data.</text>
</comment>
<feature type="compositionally biased region" description="Basic residues" evidence="1">
    <location>
        <begin position="57"/>
        <end position="68"/>
    </location>
</feature>
<protein>
    <submittedName>
        <fullName evidence="2">Uncharacterized protein</fullName>
    </submittedName>
</protein>
<dbReference type="InterPro" id="IPR032704">
    <property type="entry name" value="Cms1"/>
</dbReference>
<reference evidence="2 3" key="1">
    <citation type="submission" date="2018-10" db="EMBL/GenBank/DDBJ databases">
        <title>A high-quality apple genome assembly.</title>
        <authorList>
            <person name="Hu J."/>
        </authorList>
    </citation>
    <scope>NUCLEOTIDE SEQUENCE [LARGE SCALE GENOMIC DNA]</scope>
    <source>
        <strain evidence="3">cv. HFTH1</strain>
        <tissue evidence="2">Young leaf</tissue>
    </source>
</reference>
<feature type="region of interest" description="Disordered" evidence="1">
    <location>
        <begin position="1"/>
        <end position="99"/>
    </location>
</feature>
<dbReference type="EMBL" id="RDQH01000339">
    <property type="protein sequence ID" value="RXH78904.1"/>
    <property type="molecule type" value="Genomic_DNA"/>
</dbReference>
<dbReference type="GO" id="GO:0005634">
    <property type="term" value="C:nucleus"/>
    <property type="evidence" value="ECO:0007669"/>
    <property type="project" value="TreeGrafter"/>
</dbReference>
<dbReference type="Pfam" id="PF14617">
    <property type="entry name" value="CMS1"/>
    <property type="match status" value="1"/>
</dbReference>
<evidence type="ECO:0000256" key="1">
    <source>
        <dbReference type="SAM" id="MobiDB-lite"/>
    </source>
</evidence>
<dbReference type="AlphaFoldDB" id="A0A498I9L6"/>
<evidence type="ECO:0000313" key="2">
    <source>
        <dbReference type="EMBL" id="RXH78904.1"/>
    </source>
</evidence>
<dbReference type="GO" id="GO:0030686">
    <property type="term" value="C:90S preribosome"/>
    <property type="evidence" value="ECO:0007669"/>
    <property type="project" value="TreeGrafter"/>
</dbReference>
<gene>
    <name evidence="2" type="ORF">DVH24_006974</name>
</gene>